<dbReference type="Proteomes" id="UP000464317">
    <property type="component" value="Chromosome"/>
</dbReference>
<dbReference type="EMBL" id="AP022325">
    <property type="protein sequence ID" value="BBU47521.1"/>
    <property type="molecule type" value="Genomic_DNA"/>
</dbReference>
<dbReference type="AlphaFoldDB" id="A0A809RU06"/>
<evidence type="ECO:0000259" key="1">
    <source>
        <dbReference type="Pfam" id="PF02576"/>
    </source>
</evidence>
<feature type="domain" description="Ribosome maturation factor RimP N-terminal" evidence="1">
    <location>
        <begin position="15"/>
        <end position="71"/>
    </location>
</feature>
<proteinExistence type="predicted"/>
<reference evidence="2 3" key="1">
    <citation type="submission" date="2020-01" db="EMBL/GenBank/DDBJ databases">
        <title>Complete genome sequence of Mycoplasma felis strain Myco-2.</title>
        <authorList>
            <person name="Kinoshita Y."/>
            <person name="Niwa H."/>
            <person name="Uchida-Fujii E."/>
            <person name="Nukada T."/>
        </authorList>
    </citation>
    <scope>NUCLEOTIDE SEQUENCE [LARGE SCALE GENOMIC DNA]</scope>
    <source>
        <strain evidence="2 3">Myco-2</strain>
    </source>
</reference>
<dbReference type="KEGG" id="mfel:JPM2_2140"/>
<dbReference type="RefSeq" id="WP_161553025.1">
    <property type="nucleotide sequence ID" value="NZ_AP022325.1"/>
</dbReference>
<protein>
    <recommendedName>
        <fullName evidence="1">Ribosome maturation factor RimP N-terminal domain-containing protein</fullName>
    </recommendedName>
</protein>
<organism evidence="2 3">
    <name type="scientific">Mycoplasmopsis felis</name>
    <dbReference type="NCBI Taxonomy" id="33923"/>
    <lineage>
        <taxon>Bacteria</taxon>
        <taxon>Bacillati</taxon>
        <taxon>Mycoplasmatota</taxon>
        <taxon>Mycoplasmoidales</taxon>
        <taxon>Metamycoplasmataceae</taxon>
        <taxon>Mycoplasmopsis</taxon>
    </lineage>
</organism>
<keyword evidence="3" id="KW-1185">Reference proteome</keyword>
<sequence length="143" mass="16850">MNYKEILENEFGSIIIDAKLVKNEFGNTLEIITSFNNLSDVENISKKISVFLDSQKWFKDDYNLEVLSKGQDTTINIDEIEQYKDKELKIQTIKSFEGNNSFIVKFIEQKDGFLVFKWNKKGQFRKIQISKDNISNIEIYIKF</sequence>
<accession>A0A809RU06</accession>
<dbReference type="SUPFAM" id="SSF75420">
    <property type="entry name" value="YhbC-like, N-terminal domain"/>
    <property type="match status" value="1"/>
</dbReference>
<name>A0A809RU06_9BACT</name>
<dbReference type="InterPro" id="IPR035956">
    <property type="entry name" value="RimP_N_sf"/>
</dbReference>
<gene>
    <name evidence="2" type="ORF">JPM2_2140</name>
</gene>
<evidence type="ECO:0000313" key="3">
    <source>
        <dbReference type="Proteomes" id="UP000464317"/>
    </source>
</evidence>
<dbReference type="InterPro" id="IPR028989">
    <property type="entry name" value="RimP_N"/>
</dbReference>
<dbReference type="Pfam" id="PF02576">
    <property type="entry name" value="RimP_N"/>
    <property type="match status" value="1"/>
</dbReference>
<dbReference type="Gene3D" id="3.30.300.70">
    <property type="entry name" value="RimP-like superfamily, N-terminal"/>
    <property type="match status" value="1"/>
</dbReference>
<evidence type="ECO:0000313" key="2">
    <source>
        <dbReference type="EMBL" id="BBU47521.1"/>
    </source>
</evidence>